<protein>
    <submittedName>
        <fullName evidence="1">Uncharacterized protein</fullName>
    </submittedName>
</protein>
<dbReference type="AlphaFoldDB" id="A0A8K0H586"/>
<dbReference type="PANTHER" id="PTHR33735:SF14">
    <property type="entry name" value="PHAGE CAPSID SCAFFOLDING PROTEIN (GPO) SERINE PEPTIDASE"/>
    <property type="match status" value="1"/>
</dbReference>
<keyword evidence="2" id="KW-1185">Reference proteome</keyword>
<dbReference type="OrthoDB" id="1927611at2759"/>
<evidence type="ECO:0000313" key="1">
    <source>
        <dbReference type="EMBL" id="KAF3445946.1"/>
    </source>
</evidence>
<reference evidence="1" key="1">
    <citation type="submission" date="2020-03" db="EMBL/GenBank/DDBJ databases">
        <title>A high-quality chromosome-level genome assembly of a woody plant with both climbing and erect habits, Rhamnella rubrinervis.</title>
        <authorList>
            <person name="Lu Z."/>
            <person name="Yang Y."/>
            <person name="Zhu X."/>
            <person name="Sun Y."/>
        </authorList>
    </citation>
    <scope>NUCLEOTIDE SEQUENCE</scope>
    <source>
        <strain evidence="1">BYM</strain>
        <tissue evidence="1">Leaf</tissue>
    </source>
</reference>
<gene>
    <name evidence="1" type="ORF">FNV43_RR11123</name>
</gene>
<accession>A0A8K0H586</accession>
<sequence>MVEEVAEDVEKVADDIGDHLPDGTKLRKADLFVENVAKEIVKDANLAEQVILKVEDVETYAGSFIGLVDNEADKTISRDKCQ</sequence>
<organism evidence="1 2">
    <name type="scientific">Rhamnella rubrinervis</name>
    <dbReference type="NCBI Taxonomy" id="2594499"/>
    <lineage>
        <taxon>Eukaryota</taxon>
        <taxon>Viridiplantae</taxon>
        <taxon>Streptophyta</taxon>
        <taxon>Embryophyta</taxon>
        <taxon>Tracheophyta</taxon>
        <taxon>Spermatophyta</taxon>
        <taxon>Magnoliopsida</taxon>
        <taxon>eudicotyledons</taxon>
        <taxon>Gunneridae</taxon>
        <taxon>Pentapetalae</taxon>
        <taxon>rosids</taxon>
        <taxon>fabids</taxon>
        <taxon>Rosales</taxon>
        <taxon>Rhamnaceae</taxon>
        <taxon>rhamnoid group</taxon>
        <taxon>Rhamneae</taxon>
        <taxon>Rhamnella</taxon>
    </lineage>
</organism>
<dbReference type="EMBL" id="VOIH02000005">
    <property type="protein sequence ID" value="KAF3445946.1"/>
    <property type="molecule type" value="Genomic_DNA"/>
</dbReference>
<dbReference type="Proteomes" id="UP000796880">
    <property type="component" value="Unassembled WGS sequence"/>
</dbReference>
<evidence type="ECO:0000313" key="2">
    <source>
        <dbReference type="Proteomes" id="UP000796880"/>
    </source>
</evidence>
<name>A0A8K0H586_9ROSA</name>
<dbReference type="PANTHER" id="PTHR33735">
    <property type="entry name" value="EXPRESSED PROTEIN"/>
    <property type="match status" value="1"/>
</dbReference>
<comment type="caution">
    <text evidence="1">The sequence shown here is derived from an EMBL/GenBank/DDBJ whole genome shotgun (WGS) entry which is preliminary data.</text>
</comment>
<proteinExistence type="predicted"/>